<dbReference type="PRINTS" id="PR00032">
    <property type="entry name" value="HTHARAC"/>
</dbReference>
<reference evidence="5" key="2">
    <citation type="submission" date="2021-04" db="EMBL/GenBank/DDBJ databases">
        <authorList>
            <person name="Gilroy R."/>
        </authorList>
    </citation>
    <scope>NUCLEOTIDE SEQUENCE</scope>
    <source>
        <strain evidence="5">ChiGjej4B4-7305</strain>
    </source>
</reference>
<dbReference type="InterPro" id="IPR014710">
    <property type="entry name" value="RmlC-like_jellyroll"/>
</dbReference>
<evidence type="ECO:0000259" key="4">
    <source>
        <dbReference type="PROSITE" id="PS01124"/>
    </source>
</evidence>
<dbReference type="SMART" id="SM00342">
    <property type="entry name" value="HTH_ARAC"/>
    <property type="match status" value="1"/>
</dbReference>
<dbReference type="Pfam" id="PF12833">
    <property type="entry name" value="HTH_18"/>
    <property type="match status" value="1"/>
</dbReference>
<evidence type="ECO:0000256" key="1">
    <source>
        <dbReference type="ARBA" id="ARBA00023015"/>
    </source>
</evidence>
<organism evidence="5 6">
    <name type="scientific">Candidatus Ruania gallistercoris</name>
    <dbReference type="NCBI Taxonomy" id="2838746"/>
    <lineage>
        <taxon>Bacteria</taxon>
        <taxon>Bacillati</taxon>
        <taxon>Actinomycetota</taxon>
        <taxon>Actinomycetes</taxon>
        <taxon>Micrococcales</taxon>
        <taxon>Ruaniaceae</taxon>
        <taxon>Ruania</taxon>
    </lineage>
</organism>
<dbReference type="InterPro" id="IPR011051">
    <property type="entry name" value="RmlC_Cupin_sf"/>
</dbReference>
<dbReference type="Gene3D" id="2.60.120.10">
    <property type="entry name" value="Jelly Rolls"/>
    <property type="match status" value="1"/>
</dbReference>
<keyword evidence="3" id="KW-0804">Transcription</keyword>
<evidence type="ECO:0000313" key="6">
    <source>
        <dbReference type="Proteomes" id="UP000824037"/>
    </source>
</evidence>
<dbReference type="SUPFAM" id="SSF46689">
    <property type="entry name" value="Homeodomain-like"/>
    <property type="match status" value="1"/>
</dbReference>
<comment type="caution">
    <text evidence="5">The sequence shown here is derived from an EMBL/GenBank/DDBJ whole genome shotgun (WGS) entry which is preliminary data.</text>
</comment>
<gene>
    <name evidence="5" type="ORF">H9815_11550</name>
</gene>
<evidence type="ECO:0000256" key="2">
    <source>
        <dbReference type="ARBA" id="ARBA00023125"/>
    </source>
</evidence>
<dbReference type="PANTHER" id="PTHR11019:SF199">
    <property type="entry name" value="HTH-TYPE TRANSCRIPTIONAL REGULATOR NIMR"/>
    <property type="match status" value="1"/>
</dbReference>
<proteinExistence type="predicted"/>
<dbReference type="InterPro" id="IPR018060">
    <property type="entry name" value="HTH_AraC"/>
</dbReference>
<dbReference type="EMBL" id="DXBY01000198">
    <property type="protein sequence ID" value="HIZ36405.1"/>
    <property type="molecule type" value="Genomic_DNA"/>
</dbReference>
<feature type="domain" description="HTH araC/xylS-type" evidence="4">
    <location>
        <begin position="119"/>
        <end position="216"/>
    </location>
</feature>
<dbReference type="PROSITE" id="PS01124">
    <property type="entry name" value="HTH_ARAC_FAMILY_2"/>
    <property type="match status" value="1"/>
</dbReference>
<dbReference type="GO" id="GO:0003700">
    <property type="term" value="F:DNA-binding transcription factor activity"/>
    <property type="evidence" value="ECO:0007669"/>
    <property type="project" value="InterPro"/>
</dbReference>
<dbReference type="Pfam" id="PF02311">
    <property type="entry name" value="AraC_binding"/>
    <property type="match status" value="1"/>
</dbReference>
<dbReference type="AlphaFoldDB" id="A0A9D2EFK6"/>
<name>A0A9D2EFK6_9MICO</name>
<dbReference type="InterPro" id="IPR009057">
    <property type="entry name" value="Homeodomain-like_sf"/>
</dbReference>
<keyword evidence="1" id="KW-0805">Transcription regulation</keyword>
<accession>A0A9D2EFK6</accession>
<keyword evidence="2" id="KW-0238">DNA-binding</keyword>
<dbReference type="InterPro" id="IPR020449">
    <property type="entry name" value="Tscrpt_reg_AraC-type_HTH"/>
</dbReference>
<dbReference type="Gene3D" id="1.10.10.60">
    <property type="entry name" value="Homeodomain-like"/>
    <property type="match status" value="1"/>
</dbReference>
<dbReference type="PANTHER" id="PTHR11019">
    <property type="entry name" value="HTH-TYPE TRANSCRIPTIONAL REGULATOR NIMR"/>
    <property type="match status" value="1"/>
</dbReference>
<evidence type="ECO:0000313" key="5">
    <source>
        <dbReference type="EMBL" id="HIZ36405.1"/>
    </source>
</evidence>
<protein>
    <submittedName>
        <fullName evidence="5">AraC family transcriptional regulator</fullName>
    </submittedName>
</protein>
<dbReference type="InterPro" id="IPR018062">
    <property type="entry name" value="HTH_AraC-typ_CS"/>
</dbReference>
<evidence type="ECO:0000256" key="3">
    <source>
        <dbReference type="ARBA" id="ARBA00023163"/>
    </source>
</evidence>
<dbReference type="SUPFAM" id="SSF51182">
    <property type="entry name" value="RmlC-like cupins"/>
    <property type="match status" value="1"/>
</dbReference>
<dbReference type="PROSITE" id="PS00041">
    <property type="entry name" value="HTH_ARAC_FAMILY_1"/>
    <property type="match status" value="1"/>
</dbReference>
<dbReference type="Proteomes" id="UP000824037">
    <property type="component" value="Unassembled WGS sequence"/>
</dbReference>
<reference evidence="5" key="1">
    <citation type="journal article" date="2021" name="PeerJ">
        <title>Extensive microbial diversity within the chicken gut microbiome revealed by metagenomics and culture.</title>
        <authorList>
            <person name="Gilroy R."/>
            <person name="Ravi A."/>
            <person name="Getino M."/>
            <person name="Pursley I."/>
            <person name="Horton D.L."/>
            <person name="Alikhan N.F."/>
            <person name="Baker D."/>
            <person name="Gharbi K."/>
            <person name="Hall N."/>
            <person name="Watson M."/>
            <person name="Adriaenssens E.M."/>
            <person name="Foster-Nyarko E."/>
            <person name="Jarju S."/>
            <person name="Secka A."/>
            <person name="Antonio M."/>
            <person name="Oren A."/>
            <person name="Chaudhuri R.R."/>
            <person name="La Ragione R."/>
            <person name="Hildebrand F."/>
            <person name="Pallen M.J."/>
        </authorList>
    </citation>
    <scope>NUCLEOTIDE SEQUENCE</scope>
    <source>
        <strain evidence="5">ChiGjej4B4-7305</strain>
    </source>
</reference>
<dbReference type="GO" id="GO:0043565">
    <property type="term" value="F:sequence-specific DNA binding"/>
    <property type="evidence" value="ECO:0007669"/>
    <property type="project" value="InterPro"/>
</dbReference>
<dbReference type="InterPro" id="IPR003313">
    <property type="entry name" value="AraC-bd"/>
</dbReference>
<sequence>MALWQVRGSALVRCGEHDVELREGQMLWIPAGTWHDLRLQANSVIFPFEFPAATTSTTLTDVTVVQVGAEEKLVLLALYQSESTLLRPSVDIRRHVLDALERSLAGEQAPVLPRTPAAQAVASALLREPADPRRLVDWARQVHSSARSLERAFKAETGRTFQQWRTECRMAAAVRLLRGGASVTTVTHRVGYDNPSSFARAFRSTHGVSPSQLGRGGTT</sequence>